<dbReference type="CTD" id="3565707"/>
<keyword evidence="4 5" id="KW-0472">Membrane</keyword>
<dbReference type="HOGENOM" id="CLU_043715_0_1_1"/>
<comment type="subcellular location">
    <subcellularLocation>
        <location evidence="1">Membrane</location>
    </subcellularLocation>
</comment>
<feature type="transmembrane region" description="Helical" evidence="5">
    <location>
        <begin position="308"/>
        <end position="329"/>
    </location>
</feature>
<dbReference type="KEGG" id="cel:CELE_ZK697.12"/>
<dbReference type="Gene3D" id="1.20.1070.10">
    <property type="entry name" value="Rhodopsin 7-helix transmembrane proteins"/>
    <property type="match status" value="1"/>
</dbReference>
<accession>Q7Z2B2</accession>
<evidence type="ECO:0000313" key="7">
    <source>
        <dbReference type="EMBL" id="CCD74376.1"/>
    </source>
</evidence>
<dbReference type="PhylomeDB" id="Q7Z2B2"/>
<evidence type="ECO:0000256" key="2">
    <source>
        <dbReference type="ARBA" id="ARBA00022692"/>
    </source>
</evidence>
<keyword evidence="2 5" id="KW-0812">Transmembrane</keyword>
<feature type="transmembrane region" description="Helical" evidence="5">
    <location>
        <begin position="268"/>
        <end position="288"/>
    </location>
</feature>
<evidence type="ECO:0000313" key="8">
    <source>
        <dbReference type="Proteomes" id="UP000001940"/>
    </source>
</evidence>
<dbReference type="GeneID" id="3565707"/>
<sequence>MSLVSDAENLQNVENVVNNIGLYFQRANLFLSLMSIILNVFHILVLSNKSMRTSSTNVILIGLSISDLGIAMSTMYKQMFMVDPQNSECITATSLSKVYMDITAWSVLIYFRRCSSFLGVLMASVRYVIMKKPTVSRYSNWSKPSVGWTLTGSVFCISGLLTIFYQARWIVVANQTAPLPITCAQFQNLNSKPPYSVILAHIFSANDAIIHRSYMIMDVLISRFIPCVAFIILTIALLRILQSIKITNLTRRKSSVHHDEKRDLSTKLIVVMTFTFVLIETPLGMIYMGRVIFDKNLMITLLSTDLAVYFLMLVTINSILHPTFCILMSSQYRNTIRLMLGLTRSAKLSSARNKTSVASAPKFQIT</sequence>
<evidence type="ECO:0000313" key="9">
    <source>
        <dbReference type="WormBase" id="ZK697.12"/>
    </source>
</evidence>
<reference evidence="7 8" key="1">
    <citation type="journal article" date="1998" name="Science">
        <title>Genome sequence of the nematode C. elegans: a platform for investigating biology.</title>
        <authorList>
            <consortium name="The C. elegans sequencing consortium"/>
            <person name="Sulson J.E."/>
            <person name="Waterston R."/>
        </authorList>
    </citation>
    <scope>NUCLEOTIDE SEQUENCE [LARGE SCALE GENOMIC DNA]</scope>
    <source>
        <strain evidence="7 8">Bristol N2</strain>
    </source>
</reference>
<keyword evidence="3 5" id="KW-1133">Transmembrane helix</keyword>
<dbReference type="InParanoid" id="Q7Z2B2"/>
<dbReference type="PaxDb" id="6239-ZK697.12"/>
<dbReference type="PANTHER" id="PTHR47164:SF2">
    <property type="entry name" value="G-PROTEIN COUPLED RECEPTORS FAMILY 1 PROFILE DOMAIN-CONTAINING PROTEIN"/>
    <property type="match status" value="1"/>
</dbReference>
<feature type="transmembrane region" description="Helical" evidence="5">
    <location>
        <begin position="220"/>
        <end position="241"/>
    </location>
</feature>
<dbReference type="AlphaFoldDB" id="Q7Z2B2"/>
<keyword evidence="7" id="KW-0675">Receptor</keyword>
<dbReference type="EMBL" id="BX284605">
    <property type="protein sequence ID" value="CCD74376.1"/>
    <property type="molecule type" value="Genomic_DNA"/>
</dbReference>
<dbReference type="eggNOG" id="ENOG502TH18">
    <property type="taxonomic scope" value="Eukaryota"/>
</dbReference>
<dbReference type="SUPFAM" id="SSF81321">
    <property type="entry name" value="Family A G protein-coupled receptor-like"/>
    <property type="match status" value="1"/>
</dbReference>
<feature type="transmembrane region" description="Helical" evidence="5">
    <location>
        <begin position="102"/>
        <end position="125"/>
    </location>
</feature>
<feature type="transmembrane region" description="Helical" evidence="5">
    <location>
        <begin position="27"/>
        <end position="46"/>
    </location>
</feature>
<dbReference type="RefSeq" id="NP_001024316.1">
    <property type="nucleotide sequence ID" value="NM_001029145.2"/>
</dbReference>
<gene>
    <name evidence="7 9" type="primary">srw-102</name>
    <name evidence="7" type="ORF">CELE_ZK697.12</name>
    <name evidence="9" type="ORF">ZK697.12</name>
</gene>
<organism evidence="7 8">
    <name type="scientific">Caenorhabditis elegans</name>
    <dbReference type="NCBI Taxonomy" id="6239"/>
    <lineage>
        <taxon>Eukaryota</taxon>
        <taxon>Metazoa</taxon>
        <taxon>Ecdysozoa</taxon>
        <taxon>Nematoda</taxon>
        <taxon>Chromadorea</taxon>
        <taxon>Rhabditida</taxon>
        <taxon>Rhabditina</taxon>
        <taxon>Rhabditomorpha</taxon>
        <taxon>Rhabditoidea</taxon>
        <taxon>Rhabditidae</taxon>
        <taxon>Peloderinae</taxon>
        <taxon>Caenorhabditis</taxon>
    </lineage>
</organism>
<evidence type="ECO:0000256" key="4">
    <source>
        <dbReference type="ARBA" id="ARBA00023136"/>
    </source>
</evidence>
<dbReference type="PANTHER" id="PTHR47164">
    <property type="entry name" value="SERPENTINE RECEPTOR, CLASS W-RELATED"/>
    <property type="match status" value="1"/>
</dbReference>
<dbReference type="PRINTS" id="PR00237">
    <property type="entry name" value="GPCRRHODOPSN"/>
</dbReference>
<dbReference type="Proteomes" id="UP000001940">
    <property type="component" value="Chromosome V"/>
</dbReference>
<dbReference type="InterPro" id="IPR000276">
    <property type="entry name" value="GPCR_Rhodpsn"/>
</dbReference>
<evidence type="ECO:0000256" key="3">
    <source>
        <dbReference type="ARBA" id="ARBA00022989"/>
    </source>
</evidence>
<protein>
    <submittedName>
        <fullName evidence="7">G-protein coupled receptors family 1 profile domain-containing protein</fullName>
    </submittedName>
</protein>
<name>Q7Z2B2_CAEEL</name>
<dbReference type="AGR" id="WB:WBGene00005849"/>
<proteinExistence type="predicted"/>
<feature type="transmembrane region" description="Helical" evidence="5">
    <location>
        <begin position="146"/>
        <end position="165"/>
    </location>
</feature>
<dbReference type="InterPro" id="IPR019427">
    <property type="entry name" value="7TM_GPCR_serpentine_rcpt_Srw"/>
</dbReference>
<feature type="domain" description="G-protein coupled receptors family 1 profile" evidence="6">
    <location>
        <begin position="38"/>
        <end position="325"/>
    </location>
</feature>
<evidence type="ECO:0000259" key="6">
    <source>
        <dbReference type="PROSITE" id="PS50262"/>
    </source>
</evidence>
<dbReference type="UCSC" id="ZK697.12">
    <property type="organism name" value="c. elegans"/>
</dbReference>
<dbReference type="InterPro" id="IPR017452">
    <property type="entry name" value="GPCR_Rhodpsn_7TM"/>
</dbReference>
<dbReference type="SMR" id="Q7Z2B2"/>
<feature type="transmembrane region" description="Helical" evidence="5">
    <location>
        <begin position="58"/>
        <end position="76"/>
    </location>
</feature>
<dbReference type="PROSITE" id="PS50262">
    <property type="entry name" value="G_PROTEIN_RECEP_F1_2"/>
    <property type="match status" value="1"/>
</dbReference>
<evidence type="ECO:0000256" key="5">
    <source>
        <dbReference type="SAM" id="Phobius"/>
    </source>
</evidence>
<keyword evidence="8" id="KW-1185">Reference proteome</keyword>
<dbReference type="GO" id="GO:0008528">
    <property type="term" value="F:G protein-coupled peptide receptor activity"/>
    <property type="evidence" value="ECO:0007669"/>
    <property type="project" value="InterPro"/>
</dbReference>
<dbReference type="Pfam" id="PF10324">
    <property type="entry name" value="7TM_GPCR_Srw"/>
    <property type="match status" value="1"/>
</dbReference>
<dbReference type="WormBase" id="ZK697.12">
    <property type="protein sequence ID" value="CE34148"/>
    <property type="gene ID" value="WBGene00005849"/>
    <property type="gene designation" value="srw-102"/>
</dbReference>
<dbReference type="FunCoup" id="Q7Z2B2">
    <property type="interactions" value="3"/>
</dbReference>
<dbReference type="GO" id="GO:0016020">
    <property type="term" value="C:membrane"/>
    <property type="evidence" value="ECO:0007669"/>
    <property type="project" value="UniProtKB-SubCell"/>
</dbReference>
<evidence type="ECO:0000256" key="1">
    <source>
        <dbReference type="ARBA" id="ARBA00004370"/>
    </source>
</evidence>